<feature type="binding site" evidence="5">
    <location>
        <position position="254"/>
    </location>
    <ligand>
        <name>Fe cation</name>
        <dbReference type="ChEBI" id="CHEBI:24875"/>
    </ligand>
</feature>
<dbReference type="AlphaFoldDB" id="A0A8J3R4V9"/>
<keyword evidence="4 5" id="KW-0408">Iron</keyword>
<feature type="domain" description="VOC" evidence="6">
    <location>
        <begin position="171"/>
        <end position="322"/>
    </location>
</feature>
<feature type="binding site" evidence="5">
    <location>
        <position position="174"/>
    </location>
    <ligand>
        <name>Fe cation</name>
        <dbReference type="ChEBI" id="CHEBI:24875"/>
    </ligand>
</feature>
<dbReference type="InterPro" id="IPR041735">
    <property type="entry name" value="4OHPhenylPyrv_dOase_C"/>
</dbReference>
<dbReference type="CDD" id="cd08342">
    <property type="entry name" value="HPPD_N_like"/>
    <property type="match status" value="1"/>
</dbReference>
<dbReference type="GO" id="GO:0003868">
    <property type="term" value="F:4-hydroxyphenylpyruvate dioxygenase activity"/>
    <property type="evidence" value="ECO:0007669"/>
    <property type="project" value="InterPro"/>
</dbReference>
<dbReference type="PIRSF" id="PIRSF009283">
    <property type="entry name" value="HPP_dOase"/>
    <property type="match status" value="1"/>
</dbReference>
<evidence type="ECO:0000256" key="3">
    <source>
        <dbReference type="ARBA" id="ARBA00022737"/>
    </source>
</evidence>
<gene>
    <name evidence="7" type="ORF">Mth01_00380</name>
</gene>
<keyword evidence="2 5" id="KW-0479">Metal-binding</keyword>
<name>A0A8J3R4V9_9ACTN</name>
<dbReference type="NCBIfam" id="TIGR01263">
    <property type="entry name" value="4HPPD"/>
    <property type="match status" value="1"/>
</dbReference>
<protein>
    <submittedName>
        <fullName evidence="7">4-hydroxyphenylpyruvate dioxygenase</fullName>
    </submittedName>
</protein>
<dbReference type="Gene3D" id="3.10.180.10">
    <property type="entry name" value="2,3-Dihydroxybiphenyl 1,2-Dioxygenase, domain 1"/>
    <property type="match status" value="2"/>
</dbReference>
<evidence type="ECO:0000256" key="2">
    <source>
        <dbReference type="ARBA" id="ARBA00022723"/>
    </source>
</evidence>
<feature type="binding site" evidence="5">
    <location>
        <position position="333"/>
    </location>
    <ligand>
        <name>Fe cation</name>
        <dbReference type="ChEBI" id="CHEBI:24875"/>
    </ligand>
</feature>
<evidence type="ECO:0000313" key="7">
    <source>
        <dbReference type="EMBL" id="GIH67785.1"/>
    </source>
</evidence>
<organism evidence="7 8">
    <name type="scientific">Sphaerimonospora thailandensis</name>
    <dbReference type="NCBI Taxonomy" id="795644"/>
    <lineage>
        <taxon>Bacteria</taxon>
        <taxon>Bacillati</taxon>
        <taxon>Actinomycetota</taxon>
        <taxon>Actinomycetes</taxon>
        <taxon>Streptosporangiales</taxon>
        <taxon>Streptosporangiaceae</taxon>
        <taxon>Sphaerimonospora</taxon>
    </lineage>
</organism>
<dbReference type="EMBL" id="BOOG01000002">
    <property type="protein sequence ID" value="GIH67785.1"/>
    <property type="molecule type" value="Genomic_DNA"/>
</dbReference>
<dbReference type="PANTHER" id="PTHR11959">
    <property type="entry name" value="4-HYDROXYPHENYLPYRUVATE DIOXYGENASE"/>
    <property type="match status" value="1"/>
</dbReference>
<comment type="caution">
    <text evidence="7">The sequence shown here is derived from an EMBL/GenBank/DDBJ whole genome shotgun (WGS) entry which is preliminary data.</text>
</comment>
<dbReference type="SUPFAM" id="SSF54593">
    <property type="entry name" value="Glyoxalase/Bleomycin resistance protein/Dihydroxybiphenyl dioxygenase"/>
    <property type="match status" value="1"/>
</dbReference>
<evidence type="ECO:0000256" key="5">
    <source>
        <dbReference type="PIRSR" id="PIRSR009283-1"/>
    </source>
</evidence>
<feature type="domain" description="VOC" evidence="6">
    <location>
        <begin position="11"/>
        <end position="139"/>
    </location>
</feature>
<dbReference type="InterPro" id="IPR029068">
    <property type="entry name" value="Glyas_Bleomycin-R_OHBP_Dase"/>
</dbReference>
<keyword evidence="7" id="KW-0560">Oxidoreductase</keyword>
<dbReference type="Pfam" id="PF00903">
    <property type="entry name" value="Glyoxalase"/>
    <property type="match status" value="2"/>
</dbReference>
<evidence type="ECO:0000256" key="1">
    <source>
        <dbReference type="ARBA" id="ARBA00005877"/>
    </source>
</evidence>
<comment type="similarity">
    <text evidence="1">Belongs to the 4HPPD family.</text>
</comment>
<dbReference type="InterPro" id="IPR041736">
    <property type="entry name" value="4OHPhenylPyrv_dOase_N"/>
</dbReference>
<keyword evidence="7" id="KW-0223">Dioxygenase</keyword>
<dbReference type="GO" id="GO:0006572">
    <property type="term" value="P:L-tyrosine catabolic process"/>
    <property type="evidence" value="ECO:0007669"/>
    <property type="project" value="TreeGrafter"/>
</dbReference>
<comment type="cofactor">
    <cofactor evidence="5">
        <name>Fe cation</name>
        <dbReference type="ChEBI" id="CHEBI:24875"/>
    </cofactor>
    <text evidence="5">Binds 1 Fe cation per subunit.</text>
</comment>
<evidence type="ECO:0000313" key="8">
    <source>
        <dbReference type="Proteomes" id="UP000610966"/>
    </source>
</evidence>
<dbReference type="InterPro" id="IPR037523">
    <property type="entry name" value="VOC_core"/>
</dbReference>
<evidence type="ECO:0000256" key="4">
    <source>
        <dbReference type="ARBA" id="ARBA00023004"/>
    </source>
</evidence>
<dbReference type="PROSITE" id="PS51819">
    <property type="entry name" value="VOC"/>
    <property type="match status" value="2"/>
</dbReference>
<dbReference type="PANTHER" id="PTHR11959:SF1">
    <property type="entry name" value="4-HYDROXYPHENYLPYRUVATE DIOXYGENASE"/>
    <property type="match status" value="1"/>
</dbReference>
<dbReference type="InterPro" id="IPR005956">
    <property type="entry name" value="4OHPhenylPyrv_dOase"/>
</dbReference>
<proteinExistence type="inferred from homology"/>
<reference evidence="7" key="1">
    <citation type="submission" date="2021-01" db="EMBL/GenBank/DDBJ databases">
        <title>Whole genome shotgun sequence of Sphaerimonospora thailandensis NBRC 107569.</title>
        <authorList>
            <person name="Komaki H."/>
            <person name="Tamura T."/>
        </authorList>
    </citation>
    <scope>NUCLEOTIDE SEQUENCE</scope>
    <source>
        <strain evidence="7">NBRC 107569</strain>
    </source>
</reference>
<dbReference type="RefSeq" id="WP_204009458.1">
    <property type="nucleotide sequence ID" value="NZ_BOOG01000002.1"/>
</dbReference>
<keyword evidence="3" id="KW-0677">Repeat</keyword>
<dbReference type="Proteomes" id="UP000610966">
    <property type="component" value="Unassembled WGS sequence"/>
</dbReference>
<dbReference type="CDD" id="cd07250">
    <property type="entry name" value="HPPD_C_like"/>
    <property type="match status" value="1"/>
</dbReference>
<keyword evidence="8" id="KW-1185">Reference proteome</keyword>
<accession>A0A8J3R4V9</accession>
<evidence type="ECO:0000259" key="6">
    <source>
        <dbReference type="PROSITE" id="PS51819"/>
    </source>
</evidence>
<dbReference type="InterPro" id="IPR004360">
    <property type="entry name" value="Glyas_Fos-R_dOase_dom"/>
</dbReference>
<dbReference type="GO" id="GO:0046872">
    <property type="term" value="F:metal ion binding"/>
    <property type="evidence" value="ECO:0007669"/>
    <property type="project" value="UniProtKB-KW"/>
</dbReference>
<sequence length="365" mass="38915">MATTTIFQDLLVDHVEFYVADLAAQTDWFTGGLGFGVYADTEPDASGKAPATRSAGVGRGEIRLVLTEPLTADHPAAAYVARHGDGVADIALRVADAAAAYREAVRRGARPVSPPARHGDVVTATIMGFGDVAHTFVQRLGGADARTLPGLRPLVGPLVGAGTAFDSGLAEVDHFAVCVEAGQIEAVTRFYQKILDFDMIFSERIAVGSQAMTTQVVQSRSGAVTFTLVEPDVSLDAGHIDEFLKEHGGAGVQHMALTTHDIVTAVDRLGHAGVEFLSTPDAYYDLLSERARSARHPVGELRRIGVLVDEDHDGHLYQIFTRSVHPRGTFFLEVIERLGARSFGSGNIAALYQAVELQRGDSVVA</sequence>